<protein>
    <submittedName>
        <fullName evidence="1">Uncharacterized protein</fullName>
    </submittedName>
</protein>
<dbReference type="EMBL" id="CP018099">
    <property type="protein sequence ID" value="APF20180.1"/>
    <property type="molecule type" value="Genomic_DNA"/>
</dbReference>
<dbReference type="KEGG" id="caby:Cabys_3434"/>
<dbReference type="Proteomes" id="UP000183868">
    <property type="component" value="Chromosome"/>
</dbReference>
<proteinExistence type="predicted"/>
<accession>A0A1J1CCR8</accession>
<reference evidence="1 2" key="1">
    <citation type="submission" date="2016-11" db="EMBL/GenBank/DDBJ databases">
        <title>Genomic analysis of Caldithrix abyssi and proposal of a novel bacterial phylum Caldithrichaeota.</title>
        <authorList>
            <person name="Kublanov I."/>
            <person name="Sigalova O."/>
            <person name="Gavrilov S."/>
            <person name="Lebedinsky A."/>
            <person name="Ivanova N."/>
            <person name="Daum C."/>
            <person name="Reddy T."/>
            <person name="Klenk H.P."/>
            <person name="Goker M."/>
            <person name="Reva O."/>
            <person name="Miroshnichenko M."/>
            <person name="Kyprides N."/>
            <person name="Woyke T."/>
            <person name="Gelfand M."/>
        </authorList>
    </citation>
    <scope>NUCLEOTIDE SEQUENCE [LARGE SCALE GENOMIC DNA]</scope>
    <source>
        <strain evidence="1 2">LF13</strain>
    </source>
</reference>
<sequence length="43" mass="4929">MQELLRILYSAKEIIKSIPEGLFSIKIGFFALPRQRHSGPSKK</sequence>
<gene>
    <name evidence="1" type="ORF">Cabys_3434</name>
</gene>
<evidence type="ECO:0000313" key="1">
    <source>
        <dbReference type="EMBL" id="APF20180.1"/>
    </source>
</evidence>
<name>A0A1J1CCR8_CALAY</name>
<dbReference type="AlphaFoldDB" id="A0A1J1CCR8"/>
<evidence type="ECO:0000313" key="2">
    <source>
        <dbReference type="Proteomes" id="UP000183868"/>
    </source>
</evidence>
<organism evidence="1 2">
    <name type="scientific">Caldithrix abyssi DSM 13497</name>
    <dbReference type="NCBI Taxonomy" id="880073"/>
    <lineage>
        <taxon>Bacteria</taxon>
        <taxon>Pseudomonadati</taxon>
        <taxon>Calditrichota</taxon>
        <taxon>Calditrichia</taxon>
        <taxon>Calditrichales</taxon>
        <taxon>Calditrichaceae</taxon>
        <taxon>Caldithrix</taxon>
    </lineage>
</organism>